<keyword evidence="9 12" id="KW-0408">Iron</keyword>
<dbReference type="InterPro" id="IPR036396">
    <property type="entry name" value="Cyt_P450_sf"/>
</dbReference>
<evidence type="ECO:0000256" key="5">
    <source>
        <dbReference type="ARBA" id="ARBA00022692"/>
    </source>
</evidence>
<dbReference type="GO" id="GO:0020037">
    <property type="term" value="F:heme binding"/>
    <property type="evidence" value="ECO:0007669"/>
    <property type="project" value="InterPro"/>
</dbReference>
<evidence type="ECO:0000256" key="2">
    <source>
        <dbReference type="ARBA" id="ARBA00004167"/>
    </source>
</evidence>
<dbReference type="Pfam" id="PF00067">
    <property type="entry name" value="p450"/>
    <property type="match status" value="1"/>
</dbReference>
<accession>A0A835HL70</accession>
<feature type="binding site" description="axial binding residue" evidence="12">
    <location>
        <position position="280"/>
    </location>
    <ligand>
        <name>heme</name>
        <dbReference type="ChEBI" id="CHEBI:30413"/>
    </ligand>
    <ligandPart>
        <name>Fe</name>
        <dbReference type="ChEBI" id="CHEBI:18248"/>
    </ligandPart>
</feature>
<organism evidence="14 15">
    <name type="scientific">Coptis chinensis</name>
    <dbReference type="NCBI Taxonomy" id="261450"/>
    <lineage>
        <taxon>Eukaryota</taxon>
        <taxon>Viridiplantae</taxon>
        <taxon>Streptophyta</taxon>
        <taxon>Embryophyta</taxon>
        <taxon>Tracheophyta</taxon>
        <taxon>Spermatophyta</taxon>
        <taxon>Magnoliopsida</taxon>
        <taxon>Ranunculales</taxon>
        <taxon>Ranunculaceae</taxon>
        <taxon>Coptidoideae</taxon>
        <taxon>Coptis</taxon>
    </lineage>
</organism>
<keyword evidence="6 12" id="KW-0479">Metal-binding</keyword>
<comment type="caution">
    <text evidence="14">The sequence shown here is derived from an EMBL/GenBank/DDBJ whole genome shotgun (WGS) entry which is preliminary data.</text>
</comment>
<evidence type="ECO:0000256" key="13">
    <source>
        <dbReference type="RuleBase" id="RU000461"/>
    </source>
</evidence>
<evidence type="ECO:0000256" key="6">
    <source>
        <dbReference type="ARBA" id="ARBA00022723"/>
    </source>
</evidence>
<dbReference type="FunFam" id="1.10.630.10:FF:000126">
    <property type="entry name" value="Predicted protein"/>
    <property type="match status" value="1"/>
</dbReference>
<keyword evidence="7" id="KW-1133">Transmembrane helix</keyword>
<sequence length="338" mass="38574">MIKSISESAGPLNLTEKLFSLTYQITCRVALGKNDEDRELLYEFVIEALNLLGSLSATDIFPYFGWIIDKFTGFSSRLGKCFSVFDAFYQKVINEHLDPKRKKEEDEDIIDVLLGLRTNQSGAAGLTISHIKGLLMNIFFGGVDTSTSTMTWAMTELVRKPETMKKVQYEIRNCIGKKGKVEESDINQLQYLKMVVKETLRLHPPGTLLGPRESMNHCNINGYDIFPKTRVMVNVWAIGRSSEYWENPEEFFPERFMNKSIDFRGQDFEFLPFGSGRRVCPGMNMGLATIELALANLLYSFNWELSIGVVKEDINMDEQYGVTVCKKFPLHLVPIKHN</sequence>
<dbReference type="EMBL" id="JADFTS010000006">
    <property type="protein sequence ID" value="KAF9600312.1"/>
    <property type="molecule type" value="Genomic_DNA"/>
</dbReference>
<keyword evidence="4 12" id="KW-0349">Heme</keyword>
<comment type="similarity">
    <text evidence="3 13">Belongs to the cytochrome P450 family.</text>
</comment>
<dbReference type="PROSITE" id="PS00086">
    <property type="entry name" value="CYTOCHROME_P450"/>
    <property type="match status" value="1"/>
</dbReference>
<dbReference type="GO" id="GO:0016020">
    <property type="term" value="C:membrane"/>
    <property type="evidence" value="ECO:0007669"/>
    <property type="project" value="UniProtKB-SubCell"/>
</dbReference>
<comment type="cofactor">
    <cofactor evidence="1 12">
        <name>heme</name>
        <dbReference type="ChEBI" id="CHEBI:30413"/>
    </cofactor>
</comment>
<name>A0A835HL70_9MAGN</name>
<dbReference type="PRINTS" id="PR00463">
    <property type="entry name" value="EP450I"/>
</dbReference>
<keyword evidence="15" id="KW-1185">Reference proteome</keyword>
<dbReference type="SUPFAM" id="SSF48264">
    <property type="entry name" value="Cytochrome P450"/>
    <property type="match status" value="1"/>
</dbReference>
<dbReference type="Proteomes" id="UP000631114">
    <property type="component" value="Unassembled WGS sequence"/>
</dbReference>
<keyword evidence="8 13" id="KW-0560">Oxidoreductase</keyword>
<evidence type="ECO:0000256" key="1">
    <source>
        <dbReference type="ARBA" id="ARBA00001971"/>
    </source>
</evidence>
<evidence type="ECO:0000256" key="9">
    <source>
        <dbReference type="ARBA" id="ARBA00023004"/>
    </source>
</evidence>
<evidence type="ECO:0000313" key="14">
    <source>
        <dbReference type="EMBL" id="KAF9600312.1"/>
    </source>
</evidence>
<evidence type="ECO:0000256" key="3">
    <source>
        <dbReference type="ARBA" id="ARBA00010617"/>
    </source>
</evidence>
<dbReference type="GO" id="GO:0005506">
    <property type="term" value="F:iron ion binding"/>
    <property type="evidence" value="ECO:0007669"/>
    <property type="project" value="InterPro"/>
</dbReference>
<evidence type="ECO:0000313" key="15">
    <source>
        <dbReference type="Proteomes" id="UP000631114"/>
    </source>
</evidence>
<dbReference type="InterPro" id="IPR002401">
    <property type="entry name" value="Cyt_P450_E_grp-I"/>
</dbReference>
<dbReference type="Gene3D" id="1.10.630.10">
    <property type="entry name" value="Cytochrome P450"/>
    <property type="match status" value="1"/>
</dbReference>
<keyword evidence="11" id="KW-0472">Membrane</keyword>
<dbReference type="PRINTS" id="PR00385">
    <property type="entry name" value="P450"/>
</dbReference>
<dbReference type="InterPro" id="IPR050193">
    <property type="entry name" value="Cytochrome_P450_71"/>
</dbReference>
<keyword evidence="5" id="KW-0812">Transmembrane</keyword>
<dbReference type="InterPro" id="IPR017972">
    <property type="entry name" value="Cyt_P450_CS"/>
</dbReference>
<dbReference type="PANTHER" id="PTHR47956:SF5">
    <property type="entry name" value="CYTOCHROME P450 71B25-RELATED"/>
    <property type="match status" value="1"/>
</dbReference>
<dbReference type="InterPro" id="IPR001128">
    <property type="entry name" value="Cyt_P450"/>
</dbReference>
<evidence type="ECO:0000256" key="7">
    <source>
        <dbReference type="ARBA" id="ARBA00022989"/>
    </source>
</evidence>
<protein>
    <recommendedName>
        <fullName evidence="16">Cytochrome P450</fullName>
    </recommendedName>
</protein>
<reference evidence="14 15" key="1">
    <citation type="submission" date="2020-10" db="EMBL/GenBank/DDBJ databases">
        <title>The Coptis chinensis genome and diversification of protoberbering-type alkaloids.</title>
        <authorList>
            <person name="Wang B."/>
            <person name="Shu S."/>
            <person name="Song C."/>
            <person name="Liu Y."/>
        </authorList>
    </citation>
    <scope>NUCLEOTIDE SEQUENCE [LARGE SCALE GENOMIC DNA]</scope>
    <source>
        <strain evidence="14">HL-2020</strain>
        <tissue evidence="14">Leaf</tissue>
    </source>
</reference>
<dbReference type="CDD" id="cd11072">
    <property type="entry name" value="CYP71-like"/>
    <property type="match status" value="1"/>
</dbReference>
<dbReference type="OrthoDB" id="2789670at2759"/>
<gene>
    <name evidence="14" type="ORF">IFM89_006625</name>
</gene>
<keyword evidence="10 13" id="KW-0503">Monooxygenase</keyword>
<comment type="subcellular location">
    <subcellularLocation>
        <location evidence="2">Membrane</location>
        <topology evidence="2">Single-pass membrane protein</topology>
    </subcellularLocation>
</comment>
<proteinExistence type="inferred from homology"/>
<evidence type="ECO:0008006" key="16">
    <source>
        <dbReference type="Google" id="ProtNLM"/>
    </source>
</evidence>
<evidence type="ECO:0000256" key="11">
    <source>
        <dbReference type="ARBA" id="ARBA00023136"/>
    </source>
</evidence>
<dbReference type="PANTHER" id="PTHR47956">
    <property type="entry name" value="CYTOCHROME P450 71B11-RELATED"/>
    <property type="match status" value="1"/>
</dbReference>
<dbReference type="GO" id="GO:0044550">
    <property type="term" value="P:secondary metabolite biosynthetic process"/>
    <property type="evidence" value="ECO:0007669"/>
    <property type="project" value="UniProtKB-ARBA"/>
</dbReference>
<evidence type="ECO:0000256" key="4">
    <source>
        <dbReference type="ARBA" id="ARBA00022617"/>
    </source>
</evidence>
<evidence type="ECO:0000256" key="8">
    <source>
        <dbReference type="ARBA" id="ARBA00023002"/>
    </source>
</evidence>
<evidence type="ECO:0000256" key="10">
    <source>
        <dbReference type="ARBA" id="ARBA00023033"/>
    </source>
</evidence>
<evidence type="ECO:0000256" key="12">
    <source>
        <dbReference type="PIRSR" id="PIRSR602401-1"/>
    </source>
</evidence>
<dbReference type="AlphaFoldDB" id="A0A835HL70"/>
<dbReference type="GO" id="GO:0016705">
    <property type="term" value="F:oxidoreductase activity, acting on paired donors, with incorporation or reduction of molecular oxygen"/>
    <property type="evidence" value="ECO:0007669"/>
    <property type="project" value="InterPro"/>
</dbReference>
<dbReference type="GO" id="GO:0004497">
    <property type="term" value="F:monooxygenase activity"/>
    <property type="evidence" value="ECO:0007669"/>
    <property type="project" value="UniProtKB-KW"/>
</dbReference>